<dbReference type="Pfam" id="PF00503">
    <property type="entry name" value="G-alpha"/>
    <property type="match status" value="1"/>
</dbReference>
<dbReference type="GO" id="GO:0007188">
    <property type="term" value="P:adenylate cyclase-modulating G protein-coupled receptor signaling pathway"/>
    <property type="evidence" value="ECO:0007669"/>
    <property type="project" value="TreeGrafter"/>
</dbReference>
<dbReference type="CDD" id="cd00066">
    <property type="entry name" value="G-alpha"/>
    <property type="match status" value="1"/>
</dbReference>
<keyword evidence="2 5" id="KW-0547">Nucleotide-binding</keyword>
<dbReference type="FunFam" id="3.40.50.300:FF:000692">
    <property type="entry name" value="Guanine nucleotide-binding protein subunit alpha"/>
    <property type="match status" value="1"/>
</dbReference>
<gene>
    <name evidence="8" type="primary">GNAT2</name>
    <name evidence="8" type="ORF">HK103_006995</name>
</gene>
<dbReference type="SUPFAM" id="SSF52540">
    <property type="entry name" value="P-loop containing nucleoside triphosphate hydrolases"/>
    <property type="match status" value="1"/>
</dbReference>
<feature type="binding site" evidence="6">
    <location>
        <position position="172"/>
    </location>
    <ligand>
        <name>Mg(2+)</name>
        <dbReference type="ChEBI" id="CHEBI:18420"/>
    </ligand>
</feature>
<protein>
    <submittedName>
        <fullName evidence="8">Guanine nucleotide-binding protein G(T) subunit alpha-2</fullName>
    </submittedName>
</protein>
<dbReference type="AlphaFoldDB" id="A0AAD5UL93"/>
<comment type="caution">
    <text evidence="8">The sequence shown here is derived from an EMBL/GenBank/DDBJ whole genome shotgun (WGS) entry which is preliminary data.</text>
</comment>
<evidence type="ECO:0000313" key="9">
    <source>
        <dbReference type="Proteomes" id="UP001210925"/>
    </source>
</evidence>
<dbReference type="GO" id="GO:0003924">
    <property type="term" value="F:GTPase activity"/>
    <property type="evidence" value="ECO:0007669"/>
    <property type="project" value="InterPro"/>
</dbReference>
<evidence type="ECO:0000256" key="5">
    <source>
        <dbReference type="PIRSR" id="PIRSR601019-1"/>
    </source>
</evidence>
<evidence type="ECO:0000313" key="8">
    <source>
        <dbReference type="EMBL" id="KAJ3261040.1"/>
    </source>
</evidence>
<keyword evidence="9" id="KW-1185">Reference proteome</keyword>
<dbReference type="GO" id="GO:0031683">
    <property type="term" value="F:G-protein beta/gamma-subunit complex binding"/>
    <property type="evidence" value="ECO:0007669"/>
    <property type="project" value="InterPro"/>
</dbReference>
<dbReference type="PROSITE" id="PS51882">
    <property type="entry name" value="G_ALPHA"/>
    <property type="match status" value="1"/>
</dbReference>
<reference evidence="8" key="1">
    <citation type="submission" date="2020-05" db="EMBL/GenBank/DDBJ databases">
        <title>Phylogenomic resolution of chytrid fungi.</title>
        <authorList>
            <person name="Stajich J.E."/>
            <person name="Amses K."/>
            <person name="Simmons R."/>
            <person name="Seto K."/>
            <person name="Myers J."/>
            <person name="Bonds A."/>
            <person name="Quandt C.A."/>
            <person name="Barry K."/>
            <person name="Liu P."/>
            <person name="Grigoriev I."/>
            <person name="Longcore J.E."/>
            <person name="James T.Y."/>
        </authorList>
    </citation>
    <scope>NUCLEOTIDE SEQUENCE</scope>
    <source>
        <strain evidence="8">PLAUS21</strain>
    </source>
</reference>
<evidence type="ECO:0000256" key="4">
    <source>
        <dbReference type="ARBA" id="ARBA00023224"/>
    </source>
</evidence>
<dbReference type="PANTHER" id="PTHR10218:SF302">
    <property type="entry name" value="GUANINE NUCLEOTIDE-BINDING PROTEIN ALPHA-5 SUBUNIT"/>
    <property type="match status" value="1"/>
</dbReference>
<organism evidence="8 9">
    <name type="scientific">Boothiomyces macroporosus</name>
    <dbReference type="NCBI Taxonomy" id="261099"/>
    <lineage>
        <taxon>Eukaryota</taxon>
        <taxon>Fungi</taxon>
        <taxon>Fungi incertae sedis</taxon>
        <taxon>Chytridiomycota</taxon>
        <taxon>Chytridiomycota incertae sedis</taxon>
        <taxon>Chytridiomycetes</taxon>
        <taxon>Rhizophydiales</taxon>
        <taxon>Terramycetaceae</taxon>
        <taxon>Boothiomyces</taxon>
    </lineage>
</organism>
<evidence type="ECO:0000256" key="6">
    <source>
        <dbReference type="PIRSR" id="PIRSR601019-2"/>
    </source>
</evidence>
<dbReference type="SMART" id="SM00275">
    <property type="entry name" value="G_alpha"/>
    <property type="match status" value="1"/>
</dbReference>
<feature type="binding site" evidence="6">
    <location>
        <position position="48"/>
    </location>
    <ligand>
        <name>Mg(2+)</name>
        <dbReference type="ChEBI" id="CHEBI:18420"/>
    </ligand>
</feature>
<name>A0AAD5UL93_9FUNG</name>
<keyword evidence="3 5" id="KW-0342">GTP-binding</keyword>
<dbReference type="Gene3D" id="1.10.400.10">
    <property type="entry name" value="GI Alpha 1, domain 2-like"/>
    <property type="match status" value="1"/>
</dbReference>
<dbReference type="PANTHER" id="PTHR10218">
    <property type="entry name" value="GTP-BINDING PROTEIN ALPHA SUBUNIT"/>
    <property type="match status" value="1"/>
</dbReference>
<feature type="binding site" evidence="5">
    <location>
        <begin position="166"/>
        <end position="172"/>
    </location>
    <ligand>
        <name>GTP</name>
        <dbReference type="ChEBI" id="CHEBI:37565"/>
    </ligand>
</feature>
<dbReference type="InterPro" id="IPR001019">
    <property type="entry name" value="Gprotein_alpha_su"/>
</dbReference>
<accession>A0AAD5UL93</accession>
<keyword evidence="4" id="KW-0807">Transducer</keyword>
<dbReference type="GO" id="GO:0001664">
    <property type="term" value="F:G protein-coupled receptor binding"/>
    <property type="evidence" value="ECO:0007669"/>
    <property type="project" value="TreeGrafter"/>
</dbReference>
<dbReference type="GO" id="GO:0046872">
    <property type="term" value="F:metal ion binding"/>
    <property type="evidence" value="ECO:0007669"/>
    <property type="project" value="UniProtKB-KW"/>
</dbReference>
<dbReference type="GO" id="GO:0005525">
    <property type="term" value="F:GTP binding"/>
    <property type="evidence" value="ECO:0007669"/>
    <property type="project" value="UniProtKB-KW"/>
</dbReference>
<evidence type="ECO:0000256" key="3">
    <source>
        <dbReference type="ARBA" id="ARBA00023134"/>
    </source>
</evidence>
<feature type="binding site" evidence="5">
    <location>
        <begin position="260"/>
        <end position="263"/>
    </location>
    <ligand>
        <name>GTP</name>
        <dbReference type="ChEBI" id="CHEBI:37565"/>
    </ligand>
</feature>
<dbReference type="SUPFAM" id="SSF47895">
    <property type="entry name" value="Transducin (alpha subunit), insertion domain"/>
    <property type="match status" value="1"/>
</dbReference>
<sequence>MDEKLERKNTQARNKEIEQYLKEERKAYEKYLKEPKLLILGSSDCGKSTLLKQMKILHGNGFSELEKKAARDNIRTNLINALTQMLKSIPLQSADKTNYLSFSEDWPTPDNVIPKDIVDMVKRLWEIPEVKASCKELKLPETTPFFFNAVERLSEAEYIPTDEDILNLRTVTQCVSETIFNINGSNFHFFDVSGLRHHRKAWFSYFEHVTTVLFVASISSYDQNLVEDPTVNRMVDSLVLFEQITNHKLMAKPQFVLFFNKKDLYEVKIKQVGIREFFPEYDGTRS</sequence>
<dbReference type="GO" id="GO:0005834">
    <property type="term" value="C:heterotrimeric G-protein complex"/>
    <property type="evidence" value="ECO:0007669"/>
    <property type="project" value="TreeGrafter"/>
</dbReference>
<proteinExistence type="predicted"/>
<dbReference type="InterPro" id="IPR027417">
    <property type="entry name" value="P-loop_NTPase"/>
</dbReference>
<dbReference type="PRINTS" id="PR00318">
    <property type="entry name" value="GPROTEINA"/>
</dbReference>
<evidence type="ECO:0000256" key="7">
    <source>
        <dbReference type="SAM" id="Coils"/>
    </source>
</evidence>
<keyword evidence="7" id="KW-0175">Coiled coil</keyword>
<keyword evidence="6" id="KW-0460">Magnesium</keyword>
<dbReference type="EMBL" id="JADGKB010000008">
    <property type="protein sequence ID" value="KAJ3261040.1"/>
    <property type="molecule type" value="Genomic_DNA"/>
</dbReference>
<dbReference type="GO" id="GO:0005737">
    <property type="term" value="C:cytoplasm"/>
    <property type="evidence" value="ECO:0007669"/>
    <property type="project" value="TreeGrafter"/>
</dbReference>
<dbReference type="InterPro" id="IPR011025">
    <property type="entry name" value="GproteinA_insert"/>
</dbReference>
<evidence type="ECO:0000256" key="1">
    <source>
        <dbReference type="ARBA" id="ARBA00022723"/>
    </source>
</evidence>
<keyword evidence="1 6" id="KW-0479">Metal-binding</keyword>
<dbReference type="Proteomes" id="UP001210925">
    <property type="component" value="Unassembled WGS sequence"/>
</dbReference>
<dbReference type="Gene3D" id="3.40.50.300">
    <property type="entry name" value="P-loop containing nucleotide triphosphate hydrolases"/>
    <property type="match status" value="1"/>
</dbReference>
<evidence type="ECO:0000256" key="2">
    <source>
        <dbReference type="ARBA" id="ARBA00022741"/>
    </source>
</evidence>
<feature type="coiled-coil region" evidence="7">
    <location>
        <begin position="7"/>
        <end position="34"/>
    </location>
</feature>